<accession>A0ABX8SHM2</accession>
<sequence>MTPRLRRVLIMLASAVVAAVMVILGLWQMHSYEESTRDVSAERAAEAPVVLEDQVSDDGTMSDIYGKPVTLTGVYLPEDEVLVGTTDTLRVVTPVQLTDGRYVAVVRGSVDAGGVVAAAPEGEQSIEGIFLASDKTSDDRASAGADMATVRIQALAQEWPTPLLGGYVTLSEADSAAQGLGAASLTLPEAEGSATHRGYALQWWVFAAGAIAFGVYAARGVKDDEDAPPAQVDNPVMTNT</sequence>
<dbReference type="EMBL" id="CP079216">
    <property type="protein sequence ID" value="QXT62902.1"/>
    <property type="molecule type" value="Genomic_DNA"/>
</dbReference>
<evidence type="ECO:0000313" key="2">
    <source>
        <dbReference type="EMBL" id="QXT62902.1"/>
    </source>
</evidence>
<comment type="caution">
    <text evidence="1">Lacks conserved residue(s) required for the propagation of feature annotation.</text>
</comment>
<proteinExistence type="inferred from homology"/>
<comment type="subcellular location">
    <subcellularLocation>
        <location evidence="1">Cell membrane</location>
        <topology evidence="1">Multi-pass membrane protein</topology>
    </subcellularLocation>
</comment>
<name>A0ABX8SHM2_9ACTN</name>
<dbReference type="RefSeq" id="WP_219082216.1">
    <property type="nucleotide sequence ID" value="NZ_CP079216.1"/>
</dbReference>
<keyword evidence="1" id="KW-0472">Membrane</keyword>
<organism evidence="2 3">
    <name type="scientific">Tessaracoccus palaemonis</name>
    <dbReference type="NCBI Taxonomy" id="2829499"/>
    <lineage>
        <taxon>Bacteria</taxon>
        <taxon>Bacillati</taxon>
        <taxon>Actinomycetota</taxon>
        <taxon>Actinomycetes</taxon>
        <taxon>Propionibacteriales</taxon>
        <taxon>Propionibacteriaceae</taxon>
        <taxon>Tessaracoccus</taxon>
    </lineage>
</organism>
<keyword evidence="3" id="KW-1185">Reference proteome</keyword>
<keyword evidence="1" id="KW-0812">Transmembrane</keyword>
<protein>
    <recommendedName>
        <fullName evidence="1">SURF1-like protein</fullName>
    </recommendedName>
</protein>
<reference evidence="2 3" key="1">
    <citation type="submission" date="2021-07" db="EMBL/GenBank/DDBJ databases">
        <title>complete genome sequencing of Tessaracoccus sp.J1M15.</title>
        <authorList>
            <person name="Bae J.-W."/>
            <person name="Kim D.-y."/>
        </authorList>
    </citation>
    <scope>NUCLEOTIDE SEQUENCE [LARGE SCALE GENOMIC DNA]</scope>
    <source>
        <strain evidence="2 3">J1M15</strain>
    </source>
</reference>
<dbReference type="CDD" id="cd06662">
    <property type="entry name" value="SURF1"/>
    <property type="match status" value="1"/>
</dbReference>
<dbReference type="Proteomes" id="UP000824504">
    <property type="component" value="Chromosome"/>
</dbReference>
<dbReference type="Pfam" id="PF02104">
    <property type="entry name" value="SURF1"/>
    <property type="match status" value="1"/>
</dbReference>
<evidence type="ECO:0000256" key="1">
    <source>
        <dbReference type="RuleBase" id="RU363076"/>
    </source>
</evidence>
<keyword evidence="1" id="KW-1003">Cell membrane</keyword>
<evidence type="ECO:0000313" key="3">
    <source>
        <dbReference type="Proteomes" id="UP000824504"/>
    </source>
</evidence>
<dbReference type="PROSITE" id="PS50895">
    <property type="entry name" value="SURF1"/>
    <property type="match status" value="1"/>
</dbReference>
<keyword evidence="1" id="KW-1133">Transmembrane helix</keyword>
<gene>
    <name evidence="2" type="ORF">KDB89_14450</name>
</gene>
<feature type="transmembrane region" description="Helical" evidence="1">
    <location>
        <begin position="7"/>
        <end position="27"/>
    </location>
</feature>
<dbReference type="InterPro" id="IPR002994">
    <property type="entry name" value="Surf1/Shy1"/>
</dbReference>
<comment type="similarity">
    <text evidence="1">Belongs to the SURF1 family.</text>
</comment>